<keyword evidence="2" id="KW-0238">DNA-binding</keyword>
<evidence type="ECO:0000313" key="5">
    <source>
        <dbReference type="EMBL" id="MFD2592547.1"/>
    </source>
</evidence>
<dbReference type="SMART" id="SM00342">
    <property type="entry name" value="HTH_ARAC"/>
    <property type="match status" value="1"/>
</dbReference>
<proteinExistence type="predicted"/>
<evidence type="ECO:0000313" key="6">
    <source>
        <dbReference type="Proteomes" id="UP001597459"/>
    </source>
</evidence>
<evidence type="ECO:0000256" key="1">
    <source>
        <dbReference type="ARBA" id="ARBA00023015"/>
    </source>
</evidence>
<evidence type="ECO:0000256" key="3">
    <source>
        <dbReference type="ARBA" id="ARBA00023163"/>
    </source>
</evidence>
<dbReference type="EMBL" id="JBHULX010000039">
    <property type="protein sequence ID" value="MFD2592547.1"/>
    <property type="molecule type" value="Genomic_DNA"/>
</dbReference>
<keyword evidence="6" id="KW-1185">Reference proteome</keyword>
<dbReference type="PANTHER" id="PTHR43280:SF32">
    <property type="entry name" value="TRANSCRIPTIONAL REGULATORY PROTEIN"/>
    <property type="match status" value="1"/>
</dbReference>
<comment type="caution">
    <text evidence="5">The sequence shown here is derived from an EMBL/GenBank/DDBJ whole genome shotgun (WGS) entry which is preliminary data.</text>
</comment>
<dbReference type="RefSeq" id="WP_176030455.1">
    <property type="nucleotide sequence ID" value="NZ_JBHSJV010000001.1"/>
</dbReference>
<keyword evidence="3" id="KW-0804">Transcription</keyword>
<dbReference type="Pfam" id="PF12833">
    <property type="entry name" value="HTH_18"/>
    <property type="match status" value="1"/>
</dbReference>
<evidence type="ECO:0000259" key="4">
    <source>
        <dbReference type="PROSITE" id="PS01124"/>
    </source>
</evidence>
<dbReference type="PANTHER" id="PTHR43280">
    <property type="entry name" value="ARAC-FAMILY TRANSCRIPTIONAL REGULATOR"/>
    <property type="match status" value="1"/>
</dbReference>
<dbReference type="InterPro" id="IPR018060">
    <property type="entry name" value="HTH_AraC"/>
</dbReference>
<dbReference type="InterPro" id="IPR009057">
    <property type="entry name" value="Homeodomain-like_sf"/>
</dbReference>
<gene>
    <name evidence="5" type="ORF">ACFSTE_17050</name>
</gene>
<protein>
    <submittedName>
        <fullName evidence="5">Helix-turn-helix domain-containing protein</fullName>
    </submittedName>
</protein>
<dbReference type="InterPro" id="IPR020449">
    <property type="entry name" value="Tscrpt_reg_AraC-type_HTH"/>
</dbReference>
<keyword evidence="1" id="KW-0805">Transcription regulation</keyword>
<name>A0ABW5NAH5_9FLAO</name>
<dbReference type="Proteomes" id="UP001597459">
    <property type="component" value="Unassembled WGS sequence"/>
</dbReference>
<reference evidence="6" key="1">
    <citation type="journal article" date="2019" name="Int. J. Syst. Evol. Microbiol.">
        <title>The Global Catalogue of Microorganisms (GCM) 10K type strain sequencing project: providing services to taxonomists for standard genome sequencing and annotation.</title>
        <authorList>
            <consortium name="The Broad Institute Genomics Platform"/>
            <consortium name="The Broad Institute Genome Sequencing Center for Infectious Disease"/>
            <person name="Wu L."/>
            <person name="Ma J."/>
        </authorList>
    </citation>
    <scope>NUCLEOTIDE SEQUENCE [LARGE SCALE GENOMIC DNA]</scope>
    <source>
        <strain evidence="6">KCTC 42423</strain>
    </source>
</reference>
<dbReference type="PROSITE" id="PS01124">
    <property type="entry name" value="HTH_ARAC_FAMILY_2"/>
    <property type="match status" value="1"/>
</dbReference>
<dbReference type="Gene3D" id="1.10.10.60">
    <property type="entry name" value="Homeodomain-like"/>
    <property type="match status" value="1"/>
</dbReference>
<sequence>MNYTYTNFFDKGRFTITDFNCGTLEERLDKEAYYKIIWAREGEVNMMIDGYMMTIKKNQIMFCTPLNKITIEPYTKGVIVYVFNREFYCIRDHDQEVSCNGFLFFGSSLPLIVSLDKKEEKSFQALQVILEEEFETKDHIQGEMLLVLLKRLLIKATRLARKTMMAPALKQEKLDTIRAFNILVEKHFREKHKVSEYASLMNKSPKSLSNLFLKYNDKSPLKVISERICLEAQRLLMYSDKTLSVIAEELGFIDVSHFSKFFKKHTGVSPLKYKKEYKKFITAQRT</sequence>
<dbReference type="SUPFAM" id="SSF46689">
    <property type="entry name" value="Homeodomain-like"/>
    <property type="match status" value="1"/>
</dbReference>
<organism evidence="5 6">
    <name type="scientific">Aquimarina hainanensis</name>
    <dbReference type="NCBI Taxonomy" id="1578017"/>
    <lineage>
        <taxon>Bacteria</taxon>
        <taxon>Pseudomonadati</taxon>
        <taxon>Bacteroidota</taxon>
        <taxon>Flavobacteriia</taxon>
        <taxon>Flavobacteriales</taxon>
        <taxon>Flavobacteriaceae</taxon>
        <taxon>Aquimarina</taxon>
    </lineage>
</organism>
<dbReference type="PRINTS" id="PR00032">
    <property type="entry name" value="HTHARAC"/>
</dbReference>
<evidence type="ECO:0000256" key="2">
    <source>
        <dbReference type="ARBA" id="ARBA00023125"/>
    </source>
</evidence>
<feature type="domain" description="HTH araC/xylS-type" evidence="4">
    <location>
        <begin position="178"/>
        <end position="276"/>
    </location>
</feature>
<accession>A0ABW5NAH5</accession>